<comment type="caution">
    <text evidence="2">The sequence shown here is derived from an EMBL/GenBank/DDBJ whole genome shotgun (WGS) entry which is preliminary data.</text>
</comment>
<keyword evidence="3" id="KW-1185">Reference proteome</keyword>
<dbReference type="PANTHER" id="PTHR22397">
    <property type="entry name" value="JUNCTIONAL SARCOPLASMIC RETICULUM PROTEIN 1"/>
    <property type="match status" value="1"/>
</dbReference>
<gene>
    <name evidence="2" type="ORF">CgunFtcFv8_023299</name>
</gene>
<organism evidence="2 3">
    <name type="scientific">Champsocephalus gunnari</name>
    <name type="common">Mackerel icefish</name>
    <dbReference type="NCBI Taxonomy" id="52237"/>
    <lineage>
        <taxon>Eukaryota</taxon>
        <taxon>Metazoa</taxon>
        <taxon>Chordata</taxon>
        <taxon>Craniata</taxon>
        <taxon>Vertebrata</taxon>
        <taxon>Euteleostomi</taxon>
        <taxon>Actinopterygii</taxon>
        <taxon>Neopterygii</taxon>
        <taxon>Teleostei</taxon>
        <taxon>Neoteleostei</taxon>
        <taxon>Acanthomorphata</taxon>
        <taxon>Eupercaria</taxon>
        <taxon>Perciformes</taxon>
        <taxon>Notothenioidei</taxon>
        <taxon>Channichthyidae</taxon>
        <taxon>Champsocephalus</taxon>
    </lineage>
</organism>
<accession>A0AAN8DC35</accession>
<feature type="compositionally biased region" description="Acidic residues" evidence="1">
    <location>
        <begin position="169"/>
        <end position="179"/>
    </location>
</feature>
<sequence length="261" mass="30506">MSRRGMEESYETFEEELGPSTADPPPQKPVRQIRRPEMYAPRKIREEMAPFPQHPRSEPKILPREPSVPRTTSLHKPLSVQNLTHIEAPWENVTLNRCLFVVISILVLTSGFHRLHETLRGKRTAEEEEEEVGVIVRRSGSLRHRGQPPEPETTLWEVMFWWLPDLDDEEDEEEDEDDDGLVKKGKSKKGVGLRNKPLPDKKLMKPKEGKLKDRRARVEEIKDMKTIDKKEEPEKTADEEENEEVKPEKTKKLQEKKKKTQ</sequence>
<evidence type="ECO:0000313" key="2">
    <source>
        <dbReference type="EMBL" id="KAK5919400.1"/>
    </source>
</evidence>
<dbReference type="Pfam" id="PF15312">
    <property type="entry name" value="JSRP"/>
    <property type="match status" value="1"/>
</dbReference>
<dbReference type="Proteomes" id="UP001331515">
    <property type="component" value="Unassembled WGS sequence"/>
</dbReference>
<feature type="region of interest" description="Disordered" evidence="1">
    <location>
        <begin position="1"/>
        <end position="73"/>
    </location>
</feature>
<dbReference type="AlphaFoldDB" id="A0AAN8DC35"/>
<dbReference type="EMBL" id="JAURVH010001524">
    <property type="protein sequence ID" value="KAK5919400.1"/>
    <property type="molecule type" value="Genomic_DNA"/>
</dbReference>
<dbReference type="InterPro" id="IPR026178">
    <property type="entry name" value="JSRP1"/>
</dbReference>
<feature type="compositionally biased region" description="Basic and acidic residues" evidence="1">
    <location>
        <begin position="197"/>
        <end position="236"/>
    </location>
</feature>
<feature type="compositionally biased region" description="Acidic residues" evidence="1">
    <location>
        <begin position="8"/>
        <end position="17"/>
    </location>
</feature>
<evidence type="ECO:0000256" key="1">
    <source>
        <dbReference type="SAM" id="MobiDB-lite"/>
    </source>
</evidence>
<dbReference type="PANTHER" id="PTHR22397:SF2">
    <property type="entry name" value="JUNCTIONAL SARCOPLASMIC RETICULUM PROTEIN 1"/>
    <property type="match status" value="1"/>
</dbReference>
<proteinExistence type="predicted"/>
<protein>
    <submittedName>
        <fullName evidence="2">Uncharacterized protein</fullName>
    </submittedName>
</protein>
<feature type="compositionally biased region" description="Basic and acidic residues" evidence="1">
    <location>
        <begin position="244"/>
        <end position="253"/>
    </location>
</feature>
<evidence type="ECO:0000313" key="3">
    <source>
        <dbReference type="Proteomes" id="UP001331515"/>
    </source>
</evidence>
<reference evidence="2 3" key="1">
    <citation type="journal article" date="2023" name="Mol. Biol. Evol.">
        <title>Genomics of Secondarily Temperate Adaptation in the Only Non-Antarctic Icefish.</title>
        <authorList>
            <person name="Rivera-Colon A.G."/>
            <person name="Rayamajhi N."/>
            <person name="Minhas B.F."/>
            <person name="Madrigal G."/>
            <person name="Bilyk K.T."/>
            <person name="Yoon V."/>
            <person name="Hune M."/>
            <person name="Gregory S."/>
            <person name="Cheng C.H.C."/>
            <person name="Catchen J.M."/>
        </authorList>
    </citation>
    <scope>NUCLEOTIDE SEQUENCE [LARGE SCALE GENOMIC DNA]</scope>
    <source>
        <tissue evidence="2">White muscle</tissue>
    </source>
</reference>
<feature type="region of interest" description="Disordered" evidence="1">
    <location>
        <begin position="169"/>
        <end position="261"/>
    </location>
</feature>
<name>A0AAN8DC35_CHAGU</name>